<dbReference type="PANTHER" id="PTHR47211:SF2">
    <property type="entry name" value="TRIHELIX TRANSCRIPTION FACTOR ASR3"/>
    <property type="match status" value="1"/>
</dbReference>
<reference evidence="3 4" key="1">
    <citation type="submission" date="2024-09" db="EMBL/GenBank/DDBJ databases">
        <title>Chromosome-scale assembly of Riccia fluitans.</title>
        <authorList>
            <person name="Paukszto L."/>
            <person name="Sawicki J."/>
            <person name="Karawczyk K."/>
            <person name="Piernik-Szablinska J."/>
            <person name="Szczecinska M."/>
            <person name="Mazdziarz M."/>
        </authorList>
    </citation>
    <scope>NUCLEOTIDE SEQUENCE [LARGE SCALE GENOMIC DNA]</scope>
    <source>
        <strain evidence="3">Rf_01</strain>
        <tissue evidence="3">Aerial parts of the thallus</tissue>
    </source>
</reference>
<dbReference type="InterPro" id="IPR001005">
    <property type="entry name" value="SANT/Myb"/>
</dbReference>
<dbReference type="Proteomes" id="UP001605036">
    <property type="component" value="Unassembled WGS sequence"/>
</dbReference>
<feature type="domain" description="Myb-like" evidence="2">
    <location>
        <begin position="210"/>
        <end position="281"/>
    </location>
</feature>
<dbReference type="AlphaFoldDB" id="A0ABD1ZQZ1"/>
<feature type="domain" description="Myb-like" evidence="2">
    <location>
        <begin position="40"/>
        <end position="110"/>
    </location>
</feature>
<gene>
    <name evidence="3" type="ORF">R1flu_021977</name>
</gene>
<name>A0ABD1ZQZ1_9MARC</name>
<feature type="region of interest" description="Disordered" evidence="1">
    <location>
        <begin position="391"/>
        <end position="415"/>
    </location>
</feature>
<dbReference type="EMBL" id="JBHFFA010000001">
    <property type="protein sequence ID" value="KAL2653849.1"/>
    <property type="molecule type" value="Genomic_DNA"/>
</dbReference>
<organism evidence="3 4">
    <name type="scientific">Riccia fluitans</name>
    <dbReference type="NCBI Taxonomy" id="41844"/>
    <lineage>
        <taxon>Eukaryota</taxon>
        <taxon>Viridiplantae</taxon>
        <taxon>Streptophyta</taxon>
        <taxon>Embryophyta</taxon>
        <taxon>Marchantiophyta</taxon>
        <taxon>Marchantiopsida</taxon>
        <taxon>Marchantiidae</taxon>
        <taxon>Marchantiales</taxon>
        <taxon>Ricciaceae</taxon>
        <taxon>Riccia</taxon>
    </lineage>
</organism>
<dbReference type="PANTHER" id="PTHR47211">
    <property type="entry name" value="TRIHELIX TRANSCRIPTION FACTOR ASR3"/>
    <property type="match status" value="1"/>
</dbReference>
<dbReference type="InterPro" id="IPR044822">
    <property type="entry name" value="Myb_DNA-bind_4"/>
</dbReference>
<evidence type="ECO:0000256" key="1">
    <source>
        <dbReference type="SAM" id="MobiDB-lite"/>
    </source>
</evidence>
<dbReference type="Pfam" id="PF13837">
    <property type="entry name" value="Myb_DNA-bind_4"/>
    <property type="match status" value="2"/>
</dbReference>
<evidence type="ECO:0000313" key="4">
    <source>
        <dbReference type="Proteomes" id="UP001605036"/>
    </source>
</evidence>
<dbReference type="PROSITE" id="PS50090">
    <property type="entry name" value="MYB_LIKE"/>
    <property type="match status" value="2"/>
</dbReference>
<dbReference type="Gene3D" id="1.10.10.60">
    <property type="entry name" value="Homeodomain-like"/>
    <property type="match status" value="2"/>
</dbReference>
<dbReference type="SMART" id="SM00717">
    <property type="entry name" value="SANT"/>
    <property type="match status" value="2"/>
</dbReference>
<accession>A0ABD1ZQZ1</accession>
<protein>
    <recommendedName>
        <fullName evidence="2">Myb-like domain-containing protein</fullName>
    </recommendedName>
</protein>
<comment type="caution">
    <text evidence="3">The sequence shown here is derived from an EMBL/GenBank/DDBJ whole genome shotgun (WGS) entry which is preliminary data.</text>
</comment>
<sequence length="601" mass="68311">MMDEYRISFFMEAGGEVVGDLGVDAEPVAVPIEQVDESTERQNRNPRWSQHETLVLISAKKRQGEELSAAIPRPRNLTADERWEAIAVYCKANGCERNAYQCRKRWFALYGDYKKVKEWHRSSAESYWGMKSDRRRENRLPGTFDRVVFSSMDCWLKKSANNQFDTPTRHDEGISSEIEQDVEGQELPDIVRADGNSIVPRSEQTGDLGDKRYRNPRWSLHESLILLAAKKKQEDDSGMAPKARARTVSADERWESISAFCRANGCERNAYQCRKRWSALLGDFKRIREWQKLSTESYWVMKNEKRKENKLPAIFDHEVFVNMDAWVGKRTGKKSGGPSDFLDCVRPANGRLFSDVEHDHREGHHVEPVPLVGGCQRNTTLAPELACELSGPSLREEMPSDSTSRKKRKRCANGEASDFKGQQLAAAFKSSVKAMQVALAENTQMQIQAHNSNIQAQIEAHNLNSQLDRTQRKEQAESLVGVLGKLAEAIGKIAEKLGEQCVTVIISAKSVQCGNRLGTLTASLLTSIIIWSRECPSFPVQKCLPLVQCERLLASPLRGFHRREAATELGWTGMFISHWRMTVRTLEFHIRKLSIEGWNER</sequence>
<evidence type="ECO:0000313" key="3">
    <source>
        <dbReference type="EMBL" id="KAL2653849.1"/>
    </source>
</evidence>
<evidence type="ECO:0000259" key="2">
    <source>
        <dbReference type="PROSITE" id="PS50090"/>
    </source>
</evidence>
<keyword evidence="4" id="KW-1185">Reference proteome</keyword>
<proteinExistence type="predicted"/>